<keyword evidence="4" id="KW-0324">Glycolysis</keyword>
<name>A0A1G2E2L7_9BACT</name>
<comment type="pathway">
    <text evidence="1">Carbohydrate degradation; glycolysis; D-glyceraldehyde 3-phosphate and glycerone phosphate from D-glucose: step 4/4.</text>
</comment>
<evidence type="ECO:0000256" key="1">
    <source>
        <dbReference type="ARBA" id="ARBA00004714"/>
    </source>
</evidence>
<organism evidence="7 8">
    <name type="scientific">Candidatus Lloydbacteria bacterium RIFOXYC12_FULL_46_25</name>
    <dbReference type="NCBI Taxonomy" id="1798670"/>
    <lineage>
        <taxon>Bacteria</taxon>
        <taxon>Candidatus Lloydiibacteriota</taxon>
    </lineage>
</organism>
<dbReference type="PANTHER" id="PTHR11627">
    <property type="entry name" value="FRUCTOSE-BISPHOSPHATE ALDOLASE"/>
    <property type="match status" value="1"/>
</dbReference>
<evidence type="ECO:0000256" key="5">
    <source>
        <dbReference type="ARBA" id="ARBA00023239"/>
    </source>
</evidence>
<evidence type="ECO:0000256" key="3">
    <source>
        <dbReference type="ARBA" id="ARBA00013068"/>
    </source>
</evidence>
<evidence type="ECO:0000313" key="8">
    <source>
        <dbReference type="Proteomes" id="UP000178106"/>
    </source>
</evidence>
<keyword evidence="5" id="KW-0456">Lyase</keyword>
<reference evidence="7 8" key="1">
    <citation type="journal article" date="2016" name="Nat. Commun.">
        <title>Thousands of microbial genomes shed light on interconnected biogeochemical processes in an aquifer system.</title>
        <authorList>
            <person name="Anantharaman K."/>
            <person name="Brown C.T."/>
            <person name="Hug L.A."/>
            <person name="Sharon I."/>
            <person name="Castelle C.J."/>
            <person name="Probst A.J."/>
            <person name="Thomas B.C."/>
            <person name="Singh A."/>
            <person name="Wilkins M.J."/>
            <person name="Karaoz U."/>
            <person name="Brodie E.L."/>
            <person name="Williams K.H."/>
            <person name="Hubbard S.S."/>
            <person name="Banfield J.F."/>
        </authorList>
    </citation>
    <scope>NUCLEOTIDE SEQUENCE [LARGE SCALE GENOMIC DNA]</scope>
</reference>
<dbReference type="EC" id="4.1.2.13" evidence="3"/>
<dbReference type="InterPro" id="IPR000741">
    <property type="entry name" value="FBA_I"/>
</dbReference>
<sequence length="143" mass="15519">MMKAYRVHLPGAILKTSMVLPGKESGIAIDTEDVATRTVRVLHEHVPAELGGVVFLSGGQKPDDALKNLNAIAQKGPHPWGLTFSYSRALQDPVLRHWAGQQEDIAGSQNIFTEQLRMAVDAREGRLAQDATSDTFVSGSQDL</sequence>
<dbReference type="UniPathway" id="UPA00109">
    <property type="reaction ID" value="UER00183"/>
</dbReference>
<evidence type="ECO:0000313" key="7">
    <source>
        <dbReference type="EMBL" id="OGZ19610.1"/>
    </source>
</evidence>
<comment type="similarity">
    <text evidence="2">Belongs to the class I fructose-bisphosphate aldolase family.</text>
</comment>
<dbReference type="EMBL" id="MHLU01000045">
    <property type="protein sequence ID" value="OGZ19610.1"/>
    <property type="molecule type" value="Genomic_DNA"/>
</dbReference>
<evidence type="ECO:0000256" key="2">
    <source>
        <dbReference type="ARBA" id="ARBA00010387"/>
    </source>
</evidence>
<dbReference type="Gene3D" id="3.20.20.70">
    <property type="entry name" value="Aldolase class I"/>
    <property type="match status" value="1"/>
</dbReference>
<gene>
    <name evidence="7" type="ORF">A2494_02380</name>
</gene>
<dbReference type="AlphaFoldDB" id="A0A1G2E2L7"/>
<evidence type="ECO:0000256" key="4">
    <source>
        <dbReference type="ARBA" id="ARBA00023152"/>
    </source>
</evidence>
<protein>
    <recommendedName>
        <fullName evidence="3">fructose-bisphosphate aldolase</fullName>
        <ecNumber evidence="3">4.1.2.13</ecNumber>
    </recommendedName>
    <alternativeName>
        <fullName evidence="6">Fructose-bisphosphate aldolase class I</fullName>
    </alternativeName>
</protein>
<dbReference type="Pfam" id="PF00274">
    <property type="entry name" value="Glycolytic"/>
    <property type="match status" value="1"/>
</dbReference>
<proteinExistence type="inferred from homology"/>
<dbReference type="GO" id="GO:0004332">
    <property type="term" value="F:fructose-bisphosphate aldolase activity"/>
    <property type="evidence" value="ECO:0007669"/>
    <property type="project" value="UniProtKB-EC"/>
</dbReference>
<comment type="caution">
    <text evidence="7">The sequence shown here is derived from an EMBL/GenBank/DDBJ whole genome shotgun (WGS) entry which is preliminary data.</text>
</comment>
<accession>A0A1G2E2L7</accession>
<dbReference type="SUPFAM" id="SSF51569">
    <property type="entry name" value="Aldolase"/>
    <property type="match status" value="1"/>
</dbReference>
<dbReference type="GO" id="GO:0006096">
    <property type="term" value="P:glycolytic process"/>
    <property type="evidence" value="ECO:0007669"/>
    <property type="project" value="UniProtKB-UniPathway"/>
</dbReference>
<dbReference type="Proteomes" id="UP000178106">
    <property type="component" value="Unassembled WGS sequence"/>
</dbReference>
<dbReference type="InterPro" id="IPR013785">
    <property type="entry name" value="Aldolase_TIM"/>
</dbReference>
<evidence type="ECO:0000256" key="6">
    <source>
        <dbReference type="ARBA" id="ARBA00029799"/>
    </source>
</evidence>